<evidence type="ECO:0000313" key="4">
    <source>
        <dbReference type="Proteomes" id="UP001199525"/>
    </source>
</evidence>
<dbReference type="PANTHER" id="PTHR47691:SF3">
    <property type="entry name" value="HTH-TYPE TRANSCRIPTIONAL REGULATOR RV0890C-RELATED"/>
    <property type="match status" value="1"/>
</dbReference>
<evidence type="ECO:0000313" key="3">
    <source>
        <dbReference type="EMBL" id="MCC5598011.1"/>
    </source>
</evidence>
<dbReference type="SMART" id="SM00028">
    <property type="entry name" value="TPR"/>
    <property type="match status" value="3"/>
</dbReference>
<keyword evidence="4" id="KW-1185">Reference proteome</keyword>
<proteinExistence type="predicted"/>
<dbReference type="RefSeq" id="WP_229482678.1">
    <property type="nucleotide sequence ID" value="NZ_JAIVFQ010000002.1"/>
</dbReference>
<dbReference type="Proteomes" id="UP001199525">
    <property type="component" value="Unassembled WGS sequence"/>
</dbReference>
<dbReference type="InterPro" id="IPR041664">
    <property type="entry name" value="AAA_16"/>
</dbReference>
<evidence type="ECO:0000259" key="1">
    <source>
        <dbReference type="Pfam" id="PF13191"/>
    </source>
</evidence>
<dbReference type="Gene3D" id="3.40.50.300">
    <property type="entry name" value="P-loop containing nucleotide triphosphate hydrolases"/>
    <property type="match status" value="1"/>
</dbReference>
<reference evidence="3 4" key="1">
    <citation type="journal article" date="2021" name="Microorganisms">
        <title>Genome Evolution of Filamentous Cyanobacterium Nostoc Species: From Facultative Symbiosis to Free Living.</title>
        <authorList>
            <person name="Huo D."/>
            <person name="Li H."/>
            <person name="Cai F."/>
            <person name="Guo X."/>
            <person name="Qiao Z."/>
            <person name="Wang W."/>
            <person name="Yu G."/>
            <person name="Li R."/>
        </authorList>
    </citation>
    <scope>NUCLEOTIDE SEQUENCE [LARGE SCALE GENOMIC DNA]</scope>
    <source>
        <strain evidence="3 4">CHAB 5714</strain>
    </source>
</reference>
<protein>
    <submittedName>
        <fullName evidence="3">AAA family ATPase</fullName>
    </submittedName>
</protein>
<dbReference type="InterPro" id="IPR058651">
    <property type="entry name" value="HTH_VMAP-M9"/>
</dbReference>
<dbReference type="SUPFAM" id="SSF48452">
    <property type="entry name" value="TPR-like"/>
    <property type="match status" value="1"/>
</dbReference>
<dbReference type="Pfam" id="PF26355">
    <property type="entry name" value="HTH_VMAP-M9"/>
    <property type="match status" value="1"/>
</dbReference>
<dbReference type="EMBL" id="JAIVFQ010000002">
    <property type="protein sequence ID" value="MCC5598011.1"/>
    <property type="molecule type" value="Genomic_DNA"/>
</dbReference>
<dbReference type="Pfam" id="PF13191">
    <property type="entry name" value="AAA_16"/>
    <property type="match status" value="1"/>
</dbReference>
<accession>A0ABS8I238</accession>
<comment type="caution">
    <text evidence="3">The sequence shown here is derived from an EMBL/GenBank/DDBJ whole genome shotgun (WGS) entry which is preliminary data.</text>
</comment>
<sequence length="788" mass="89335">MSTDKISELIRIANVLVLSKTGIPLTNVQKSILEQVLGGKKLKDIQVSGYTDGTVQRASSPKLWELLSNATGHKVRINTVKLILEKLLKEPKYNISNGSEIVTLELPLVPPPISPKQLRHNLPAPSCTAFVGREEEIARLLELVSPRHSAHLVSVDGIGGVGKTTLVLEAAYRCLHASYNNETCLGVPTFDTIIFTSAKQSYLMPFGLLPSLAPRRTLHDIFRQIVRILDELDITGVSFEEQLDLIKDVLSCQRTLLIVDNLETVENQQDVLAFLYELPPTVKAVITTREQILFVPVRLTSMPESDGLCLIKHEAKEKGVSLSNKDSQTLYKVTGGIPVAISYAIGQLANGYPIKEVLGGVSQSTGDVARFCFETSVKPLTGQSAHKLLMALALFPMPALQDALVQVAVPEVNLNTTNADLARLRGLSLVRQENNRYSMLPLTREYALAELKAHPDFERQARERWIGWYSSFSQRYAGQDAKGWQGQFNGLEEEWQNLQAAIEWCMVESRYAEMLNFWQNLEAYTHIMGRRESRLQYWDDRLTWTTWLIQAAEQRGNWSVTAKVMVDRAWTLTSMGKQKQLEEADKLFSKAWELRHYQKSLFMLSLARNIAVLRIQQQRFDEAQVWLTQAVELLEQTQLDQQQRSRQLVQIQYYQGEILFKNGKYEEAKIIFQETLKLAQAMDWIRAIFCTQNWLADIAIKQERLDEAEGLLTEGLRVAEANEDKSRIGFCQRSLCSLAKAKGNLFDAHYWASKALENFEKLGMLLEVEETQNLLQTLDTEMSDSRIL</sequence>
<organism evidence="3 4">
    <name type="scientific">Nostoc favosum CHAB5714</name>
    <dbReference type="NCBI Taxonomy" id="2780399"/>
    <lineage>
        <taxon>Bacteria</taxon>
        <taxon>Bacillati</taxon>
        <taxon>Cyanobacteriota</taxon>
        <taxon>Cyanophyceae</taxon>
        <taxon>Nostocales</taxon>
        <taxon>Nostocaceae</taxon>
        <taxon>Nostoc</taxon>
        <taxon>Nostoc favosum</taxon>
    </lineage>
</organism>
<dbReference type="InterPro" id="IPR027417">
    <property type="entry name" value="P-loop_NTPase"/>
</dbReference>
<dbReference type="PANTHER" id="PTHR47691">
    <property type="entry name" value="REGULATOR-RELATED"/>
    <property type="match status" value="1"/>
</dbReference>
<dbReference type="Gene3D" id="1.25.40.10">
    <property type="entry name" value="Tetratricopeptide repeat domain"/>
    <property type="match status" value="1"/>
</dbReference>
<evidence type="ECO:0000259" key="2">
    <source>
        <dbReference type="Pfam" id="PF26355"/>
    </source>
</evidence>
<dbReference type="SUPFAM" id="SSF52540">
    <property type="entry name" value="P-loop containing nucleoside triphosphate hydrolases"/>
    <property type="match status" value="1"/>
</dbReference>
<gene>
    <name evidence="3" type="ORF">LC586_01830</name>
</gene>
<feature type="domain" description="Orc1-like AAA ATPase" evidence="1">
    <location>
        <begin position="130"/>
        <end position="281"/>
    </location>
</feature>
<dbReference type="InterPro" id="IPR019734">
    <property type="entry name" value="TPR_rpt"/>
</dbReference>
<dbReference type="InterPro" id="IPR011990">
    <property type="entry name" value="TPR-like_helical_dom_sf"/>
</dbReference>
<feature type="domain" description="vWA-MoxR associated protein N-terminal HTH" evidence="2">
    <location>
        <begin position="6"/>
        <end position="86"/>
    </location>
</feature>
<name>A0ABS8I238_9NOSO</name>